<accession>A0A1C4YFC9</accession>
<proteinExistence type="predicted"/>
<dbReference type="Proteomes" id="UP000183585">
    <property type="component" value="Unassembled WGS sequence"/>
</dbReference>
<organism evidence="1 2">
    <name type="scientific">Micromonospora carbonacea</name>
    <dbReference type="NCBI Taxonomy" id="47853"/>
    <lineage>
        <taxon>Bacteria</taxon>
        <taxon>Bacillati</taxon>
        <taxon>Actinomycetota</taxon>
        <taxon>Actinomycetes</taxon>
        <taxon>Micromonosporales</taxon>
        <taxon>Micromonosporaceae</taxon>
        <taxon>Micromonospora</taxon>
    </lineage>
</organism>
<dbReference type="EMBL" id="FMCT01000006">
    <property type="protein sequence ID" value="SCF19370.1"/>
    <property type="molecule type" value="Genomic_DNA"/>
</dbReference>
<dbReference type="InterPro" id="IPR025851">
    <property type="entry name" value="SUKH-4"/>
</dbReference>
<keyword evidence="2" id="KW-1185">Reference proteome</keyword>
<protein>
    <submittedName>
        <fullName evidence="1">SUKH-4 immunity protein</fullName>
    </submittedName>
</protein>
<dbReference type="AlphaFoldDB" id="A0A1C4YFC9"/>
<gene>
    <name evidence="1" type="ORF">GA0070563_10681</name>
</gene>
<name>A0A1C4YFC9_9ACTN</name>
<evidence type="ECO:0000313" key="2">
    <source>
        <dbReference type="Proteomes" id="UP000183585"/>
    </source>
</evidence>
<sequence>MSIEVIEAWRGDLTPISPDLVSPEVPAETAEFLTTVGLPTAEDEDVVFVHDERLSAPIEHLGRRYVLVAVDVIGFRFGLDLETGVVDILYGPRSQERRFANSSLELFVLARGLFTYDFAEFVAPDPDERLEEGVERLEKSIEERDPPAVASDTYWRLLLDGLGES</sequence>
<evidence type="ECO:0000313" key="1">
    <source>
        <dbReference type="EMBL" id="SCF19370.1"/>
    </source>
</evidence>
<dbReference type="RefSeq" id="WP_074475045.1">
    <property type="nucleotide sequence ID" value="NZ_FMCT01000006.1"/>
</dbReference>
<dbReference type="Pfam" id="PF14435">
    <property type="entry name" value="SUKH-4"/>
    <property type="match status" value="1"/>
</dbReference>
<reference evidence="2" key="1">
    <citation type="submission" date="2016-06" db="EMBL/GenBank/DDBJ databases">
        <authorList>
            <person name="Varghese N."/>
            <person name="Submissions Spin"/>
        </authorList>
    </citation>
    <scope>NUCLEOTIDE SEQUENCE [LARGE SCALE GENOMIC DNA]</scope>
    <source>
        <strain evidence="2">DSM 43168</strain>
    </source>
</reference>